<dbReference type="eggNOG" id="COG1432">
    <property type="taxonomic scope" value="Bacteria"/>
</dbReference>
<feature type="compositionally biased region" description="Low complexity" evidence="1">
    <location>
        <begin position="199"/>
        <end position="209"/>
    </location>
</feature>
<evidence type="ECO:0000313" key="4">
    <source>
        <dbReference type="Proteomes" id="UP000030013"/>
    </source>
</evidence>
<comment type="caution">
    <text evidence="3">The sequence shown here is derived from an EMBL/GenBank/DDBJ whole genome shotgun (WGS) entry which is preliminary data.</text>
</comment>
<gene>
    <name evidence="3" type="ORF">N801_06475</name>
</gene>
<dbReference type="EMBL" id="AVPL01000014">
    <property type="protein sequence ID" value="KGN41644.1"/>
    <property type="molecule type" value="Genomic_DNA"/>
</dbReference>
<name>A0A0A0JY41_9MICO</name>
<dbReference type="GO" id="GO:0004540">
    <property type="term" value="F:RNA nuclease activity"/>
    <property type="evidence" value="ECO:0007669"/>
    <property type="project" value="InterPro"/>
</dbReference>
<dbReference type="Gene3D" id="3.40.50.1010">
    <property type="entry name" value="5'-nuclease"/>
    <property type="match status" value="1"/>
</dbReference>
<keyword evidence="4" id="KW-1185">Reference proteome</keyword>
<proteinExistence type="predicted"/>
<reference evidence="3 4" key="1">
    <citation type="submission" date="2013-08" db="EMBL/GenBank/DDBJ databases">
        <title>The genome sequence of Knoellia aerolata.</title>
        <authorList>
            <person name="Zhu W."/>
            <person name="Wang G."/>
        </authorList>
    </citation>
    <scope>NUCLEOTIDE SEQUENCE [LARGE SCALE GENOMIC DNA]</scope>
    <source>
        <strain evidence="3 4">DSM 18566</strain>
    </source>
</reference>
<dbReference type="AlphaFoldDB" id="A0A0A0JY41"/>
<dbReference type="Pfam" id="PF01936">
    <property type="entry name" value="NYN"/>
    <property type="match status" value="1"/>
</dbReference>
<feature type="compositionally biased region" description="Polar residues" evidence="1">
    <location>
        <begin position="258"/>
        <end position="268"/>
    </location>
</feature>
<evidence type="ECO:0000256" key="1">
    <source>
        <dbReference type="SAM" id="MobiDB-lite"/>
    </source>
</evidence>
<protein>
    <recommendedName>
        <fullName evidence="2">NYN domain-containing protein</fullName>
    </recommendedName>
</protein>
<sequence>MRSWCAVYVDVGYLLASAATRVTGSSLRSSVEVDYPGLIAALVQQVEADSGLPVLRVNWYDSGARPGGQPDHHQDQIGLLPQVKLRLGRLSYAGEQKGVDVRLGLDLALQGRSRVADVVYLVSGDDDLTEAVEEAQGAGVQVKLLSVPGVNGLSHAVSKHLRRAADSELLVDTETIDTCVRSRALPPGLVPTTGDGEEAVQAPEVAPEPSSEADLDLDLDVELDPDLDEPVPDSIEPEPVPVAGTSEAADETVPESEPSGTPVLSPSPSIFGQRRATELVLPPPPGWSASAGGEVGVALFDAVAYAVVSSWCRTATPASLADLRGSRPAIPGELDRALLLDLASRSGGDDIDDAGRHQVRERFWHHVGRIRLS</sequence>
<evidence type="ECO:0000259" key="2">
    <source>
        <dbReference type="Pfam" id="PF01936"/>
    </source>
</evidence>
<dbReference type="RefSeq" id="WP_035935658.1">
    <property type="nucleotide sequence ID" value="NZ_AVPL01000014.1"/>
</dbReference>
<feature type="region of interest" description="Disordered" evidence="1">
    <location>
        <begin position="186"/>
        <end position="268"/>
    </location>
</feature>
<dbReference type="OrthoDB" id="9800236at2"/>
<organism evidence="3 4">
    <name type="scientific">Knoellia aerolata DSM 18566</name>
    <dbReference type="NCBI Taxonomy" id="1385519"/>
    <lineage>
        <taxon>Bacteria</taxon>
        <taxon>Bacillati</taxon>
        <taxon>Actinomycetota</taxon>
        <taxon>Actinomycetes</taxon>
        <taxon>Micrococcales</taxon>
        <taxon>Intrasporangiaceae</taxon>
        <taxon>Knoellia</taxon>
    </lineage>
</organism>
<feature type="domain" description="NYN" evidence="2">
    <location>
        <begin position="6"/>
        <end position="167"/>
    </location>
</feature>
<dbReference type="STRING" id="1385519.N801_06475"/>
<feature type="compositionally biased region" description="Acidic residues" evidence="1">
    <location>
        <begin position="211"/>
        <end position="231"/>
    </location>
</feature>
<dbReference type="InterPro" id="IPR021139">
    <property type="entry name" value="NYN"/>
</dbReference>
<accession>A0A0A0JY41</accession>
<dbReference type="Proteomes" id="UP000030013">
    <property type="component" value="Unassembled WGS sequence"/>
</dbReference>
<evidence type="ECO:0000313" key="3">
    <source>
        <dbReference type="EMBL" id="KGN41644.1"/>
    </source>
</evidence>